<organism evidence="1">
    <name type="scientific">marine sediment metagenome</name>
    <dbReference type="NCBI Taxonomy" id="412755"/>
    <lineage>
        <taxon>unclassified sequences</taxon>
        <taxon>metagenomes</taxon>
        <taxon>ecological metagenomes</taxon>
    </lineage>
</organism>
<dbReference type="AlphaFoldDB" id="X1RV90"/>
<dbReference type="EMBL" id="BARW01011151">
    <property type="protein sequence ID" value="GAI84578.1"/>
    <property type="molecule type" value="Genomic_DNA"/>
</dbReference>
<proteinExistence type="predicted"/>
<comment type="caution">
    <text evidence="1">The sequence shown here is derived from an EMBL/GenBank/DDBJ whole genome shotgun (WGS) entry which is preliminary data.</text>
</comment>
<feature type="non-terminal residue" evidence="1">
    <location>
        <position position="1"/>
    </location>
</feature>
<gene>
    <name evidence="1" type="ORF">S12H4_21629</name>
</gene>
<accession>X1RV90</accession>
<protein>
    <submittedName>
        <fullName evidence="1">Uncharacterized protein</fullName>
    </submittedName>
</protein>
<name>X1RV90_9ZZZZ</name>
<evidence type="ECO:0000313" key="1">
    <source>
        <dbReference type="EMBL" id="GAI84578.1"/>
    </source>
</evidence>
<sequence length="32" mass="3816">KESSGEKYDPRIIDVYFEILERRMGEKAKKEA</sequence>
<reference evidence="1" key="1">
    <citation type="journal article" date="2014" name="Front. Microbiol.">
        <title>High frequency of phylogenetically diverse reductive dehalogenase-homologous genes in deep subseafloor sedimentary metagenomes.</title>
        <authorList>
            <person name="Kawai M."/>
            <person name="Futagami T."/>
            <person name="Toyoda A."/>
            <person name="Takaki Y."/>
            <person name="Nishi S."/>
            <person name="Hori S."/>
            <person name="Arai W."/>
            <person name="Tsubouchi T."/>
            <person name="Morono Y."/>
            <person name="Uchiyama I."/>
            <person name="Ito T."/>
            <person name="Fujiyama A."/>
            <person name="Inagaki F."/>
            <person name="Takami H."/>
        </authorList>
    </citation>
    <scope>NUCLEOTIDE SEQUENCE</scope>
    <source>
        <strain evidence="1">Expedition CK06-06</strain>
    </source>
</reference>